<dbReference type="EMBL" id="VCIZ01000010">
    <property type="protein sequence ID" value="TSP11442.1"/>
    <property type="molecule type" value="Genomic_DNA"/>
</dbReference>
<dbReference type="RefSeq" id="WP_144199537.1">
    <property type="nucleotide sequence ID" value="NZ_VCIZ01000010.1"/>
</dbReference>
<reference evidence="2 3" key="1">
    <citation type="submission" date="2019-05" db="EMBL/GenBank/DDBJ databases">
        <title>Whole genome sequence analysis of Cupriavidus campinensis S14E4C strain.</title>
        <authorList>
            <person name="Abbaszade G."/>
            <person name="Szabo A."/>
            <person name="Toumi M."/>
            <person name="Toth E."/>
        </authorList>
    </citation>
    <scope>NUCLEOTIDE SEQUENCE [LARGE SCALE GENOMIC DNA]</scope>
    <source>
        <strain evidence="2 3">S14E4C</strain>
    </source>
</reference>
<gene>
    <name evidence="2" type="ORF">FGG12_17545</name>
</gene>
<evidence type="ECO:0000313" key="2">
    <source>
        <dbReference type="EMBL" id="TSP11442.1"/>
    </source>
</evidence>
<sequence>MSEEVTTLEQFAEQLAGADEPEGAEGEELENGQPEGEPQNDDQPDPADGEESQEESEEVEEPEAPESADDAVISWETASGEKFEVPVAELKQGYMRTQDYTHKTQQLAREREVTQEHVEQQLGFVQSFAKDYGTLYSTDQQIEQLGQHIASIDRYTDPVGYNSAVNDLMVLQRHRDQVAGRIQQFQQHKAMEVQQSAIEAQRKAAQELSGPDGIKGFGTELVQKWNKTGRDYGFSDEELSAIADSRMLRVLHDAMQFRDLQAKKPGAVAKVKAAPVKPAKQIASKPASNYERDAKAFSANPSVENYARLLAQNSKG</sequence>
<feature type="compositionally biased region" description="Acidic residues" evidence="1">
    <location>
        <begin position="19"/>
        <end position="30"/>
    </location>
</feature>
<evidence type="ECO:0000313" key="3">
    <source>
        <dbReference type="Proteomes" id="UP000318943"/>
    </source>
</evidence>
<dbReference type="Proteomes" id="UP000318943">
    <property type="component" value="Unassembled WGS sequence"/>
</dbReference>
<accession>A0ABY3EKY1</accession>
<protein>
    <recommendedName>
        <fullName evidence="4">Scaffolding protein</fullName>
    </recommendedName>
</protein>
<proteinExistence type="predicted"/>
<comment type="caution">
    <text evidence="2">The sequence shown here is derived from an EMBL/GenBank/DDBJ whole genome shotgun (WGS) entry which is preliminary data.</text>
</comment>
<feature type="compositionally biased region" description="Acidic residues" evidence="1">
    <location>
        <begin position="38"/>
        <end position="69"/>
    </location>
</feature>
<feature type="region of interest" description="Disordered" evidence="1">
    <location>
        <begin position="1"/>
        <end position="69"/>
    </location>
</feature>
<name>A0ABY3EKY1_9BURK</name>
<keyword evidence="3" id="KW-1185">Reference proteome</keyword>
<organism evidence="2 3">
    <name type="scientific">Cupriavidus campinensis</name>
    <dbReference type="NCBI Taxonomy" id="151783"/>
    <lineage>
        <taxon>Bacteria</taxon>
        <taxon>Pseudomonadati</taxon>
        <taxon>Pseudomonadota</taxon>
        <taxon>Betaproteobacteria</taxon>
        <taxon>Burkholderiales</taxon>
        <taxon>Burkholderiaceae</taxon>
        <taxon>Cupriavidus</taxon>
    </lineage>
</organism>
<evidence type="ECO:0008006" key="4">
    <source>
        <dbReference type="Google" id="ProtNLM"/>
    </source>
</evidence>
<evidence type="ECO:0000256" key="1">
    <source>
        <dbReference type="SAM" id="MobiDB-lite"/>
    </source>
</evidence>